<evidence type="ECO:0000313" key="1">
    <source>
        <dbReference type="EMBL" id="SKA47075.1"/>
    </source>
</evidence>
<name>A0A1T4U2U4_9BACT</name>
<dbReference type="AlphaFoldDB" id="A0A1T4U2U4"/>
<dbReference type="OrthoDB" id="681079at2"/>
<reference evidence="2" key="1">
    <citation type="submission" date="2017-02" db="EMBL/GenBank/DDBJ databases">
        <authorList>
            <person name="Varghese N."/>
            <person name="Submissions S."/>
        </authorList>
    </citation>
    <scope>NUCLEOTIDE SEQUENCE [LARGE SCALE GENOMIC DNA]</scope>
    <source>
        <strain evidence="2">DSM 22224</strain>
    </source>
</reference>
<evidence type="ECO:0000313" key="2">
    <source>
        <dbReference type="Proteomes" id="UP000190367"/>
    </source>
</evidence>
<dbReference type="Proteomes" id="UP000190367">
    <property type="component" value="Unassembled WGS sequence"/>
</dbReference>
<keyword evidence="2" id="KW-1185">Reference proteome</keyword>
<proteinExistence type="predicted"/>
<dbReference type="RefSeq" id="WP_078673147.1">
    <property type="nucleotide sequence ID" value="NZ_FUWZ01000008.1"/>
</dbReference>
<dbReference type="STRING" id="634771.SAMN04488128_10892"/>
<dbReference type="EMBL" id="FUWZ01000008">
    <property type="protein sequence ID" value="SKA47075.1"/>
    <property type="molecule type" value="Genomic_DNA"/>
</dbReference>
<sequence>MKESRNSYTSVYDYFEKDHLGNVRIVLTEQTDLSMYTATMESARAPQETALFSNVTETRAAKPAGYPPDESTSENASVAKLNAKTGAHKIGPSLVLKVMAGDTIQIGVKAFYKSQAPADKNTPPPVEDMIASLALAFQGTATGQGQHGFDAANNTTPFTADFYNHAINKSQRRRPAKAGQPRALISILYCLMNSLT</sequence>
<accession>A0A1T4U2U4</accession>
<gene>
    <name evidence="1" type="ORF">SAMN04488128_10892</name>
</gene>
<protein>
    <submittedName>
        <fullName evidence="1">Uncharacterized protein</fullName>
    </submittedName>
</protein>
<organism evidence="1 2">
    <name type="scientific">Chitinophaga eiseniae</name>
    <dbReference type="NCBI Taxonomy" id="634771"/>
    <lineage>
        <taxon>Bacteria</taxon>
        <taxon>Pseudomonadati</taxon>
        <taxon>Bacteroidota</taxon>
        <taxon>Chitinophagia</taxon>
        <taxon>Chitinophagales</taxon>
        <taxon>Chitinophagaceae</taxon>
        <taxon>Chitinophaga</taxon>
    </lineage>
</organism>